<evidence type="ECO:0000313" key="2">
    <source>
        <dbReference type="Proteomes" id="UP000688137"/>
    </source>
</evidence>
<dbReference type="Proteomes" id="UP000688137">
    <property type="component" value="Unassembled WGS sequence"/>
</dbReference>
<name>A0A8S1K456_PARPR</name>
<reference evidence="1" key="1">
    <citation type="submission" date="2021-01" db="EMBL/GenBank/DDBJ databases">
        <authorList>
            <consortium name="Genoscope - CEA"/>
            <person name="William W."/>
        </authorList>
    </citation>
    <scope>NUCLEOTIDE SEQUENCE</scope>
</reference>
<accession>A0A8S1K456</accession>
<sequence length="105" mass="12487">MSLTKPIKEYKLILLQNSSYKKKFEYKNKDKFLKILRISISDETIIKITNFEIDNLNTLEIPAEQSITIHITIQASKNANVFMKFIRYDTDQIEEELLFKIELKQ</sequence>
<proteinExistence type="predicted"/>
<evidence type="ECO:0000313" key="1">
    <source>
        <dbReference type="EMBL" id="CAD8047066.1"/>
    </source>
</evidence>
<protein>
    <submittedName>
        <fullName evidence="1">Uncharacterized protein</fullName>
    </submittedName>
</protein>
<dbReference type="AlphaFoldDB" id="A0A8S1K456"/>
<keyword evidence="2" id="KW-1185">Reference proteome</keyword>
<organism evidence="1 2">
    <name type="scientific">Paramecium primaurelia</name>
    <dbReference type="NCBI Taxonomy" id="5886"/>
    <lineage>
        <taxon>Eukaryota</taxon>
        <taxon>Sar</taxon>
        <taxon>Alveolata</taxon>
        <taxon>Ciliophora</taxon>
        <taxon>Intramacronucleata</taxon>
        <taxon>Oligohymenophorea</taxon>
        <taxon>Peniculida</taxon>
        <taxon>Parameciidae</taxon>
        <taxon>Paramecium</taxon>
    </lineage>
</organism>
<gene>
    <name evidence="1" type="ORF">PPRIM_AZ9-3.1.T0110242</name>
</gene>
<dbReference type="EMBL" id="CAJJDM010000008">
    <property type="protein sequence ID" value="CAD8047066.1"/>
    <property type="molecule type" value="Genomic_DNA"/>
</dbReference>
<dbReference type="OMA" id="FMKFIRY"/>
<comment type="caution">
    <text evidence="1">The sequence shown here is derived from an EMBL/GenBank/DDBJ whole genome shotgun (WGS) entry which is preliminary data.</text>
</comment>